<dbReference type="EMBL" id="CP009641">
    <property type="protein sequence ID" value="AJI13808.1"/>
    <property type="molecule type" value="Genomic_DNA"/>
</dbReference>
<dbReference type="Proteomes" id="UP000031861">
    <property type="component" value="Chromosome"/>
</dbReference>
<protein>
    <submittedName>
        <fullName evidence="1">Uncharacterized protein</fullName>
    </submittedName>
</protein>
<gene>
    <name evidence="1" type="ORF">AK40_1606</name>
</gene>
<name>A0AAN0T1I5_BACCE</name>
<sequence>MIKLSKSTKKLKSSFTEIETHAVNGITLKLDEHSSLHLTNISAPPFGLTLVSKQMLKQLLLMQDKVFPPFLYLTSIYAEIKILLQLYPFFTLHT</sequence>
<dbReference type="AlphaFoldDB" id="A0AAN0T1I5"/>
<reference evidence="1 2" key="1">
    <citation type="journal article" date="2015" name="Genome Announc.">
        <title>Complete genome sequences for 35 biothreat assay-relevant bacillus species.</title>
        <authorList>
            <person name="Johnson S.L."/>
            <person name="Daligault H.E."/>
            <person name="Davenport K.W."/>
            <person name="Jaissle J."/>
            <person name="Frey K.G."/>
            <person name="Ladner J.T."/>
            <person name="Broomall S.M."/>
            <person name="Bishop-Lilly K.A."/>
            <person name="Bruce D.C."/>
            <person name="Gibbons H.S."/>
            <person name="Coyne S.R."/>
            <person name="Lo C.C."/>
            <person name="Meincke L."/>
            <person name="Munk A.C."/>
            <person name="Koroleva G.I."/>
            <person name="Rosenzweig C.N."/>
            <person name="Palacios G.F."/>
            <person name="Redden C.L."/>
            <person name="Minogue T.D."/>
            <person name="Chain P.S."/>
        </authorList>
    </citation>
    <scope>NUCLEOTIDE SEQUENCE [LARGE SCALE GENOMIC DNA]</scope>
    <source>
        <strain evidence="1 2">03BB108</strain>
    </source>
</reference>
<evidence type="ECO:0000313" key="2">
    <source>
        <dbReference type="Proteomes" id="UP000031861"/>
    </source>
</evidence>
<proteinExistence type="predicted"/>
<accession>A0AAN0T1I5</accession>
<evidence type="ECO:0000313" key="1">
    <source>
        <dbReference type="EMBL" id="AJI13808.1"/>
    </source>
</evidence>
<organism evidence="1 2">
    <name type="scientific">Bacillus cereus 03BB108</name>
    <dbReference type="NCBI Taxonomy" id="451709"/>
    <lineage>
        <taxon>Bacteria</taxon>
        <taxon>Bacillati</taxon>
        <taxon>Bacillota</taxon>
        <taxon>Bacilli</taxon>
        <taxon>Bacillales</taxon>
        <taxon>Bacillaceae</taxon>
        <taxon>Bacillus</taxon>
        <taxon>Bacillus cereus group</taxon>
    </lineage>
</organism>